<evidence type="ECO:0000259" key="5">
    <source>
        <dbReference type="Pfam" id="PF01103"/>
    </source>
</evidence>
<sequence>MPLFGARNRLISLAIAAALVPAAAVPLDRFEFDVQGGDAELQAALERASLVRTARDDGTTDPRDLTAAALADYARLLDALYAEGYYGGVIHILIDGREAANLSPFSAPTRIDRIAIQIDPGPQFRFATAEVAPLPPDATLAAEFRSGMPARSTLIRGAVEAGISGWRDAGYAKADIAGQSVIADHRDATLDARIALAPGPLVRFGALNQTTPSAVRATRIARIAGLPTGNTFSPKTLDEVAARLRRTGAFASVALTEAETLGPGDTMDIGLAVTDEKPRRFGAGAELSSLDGLTLSAFWLHRNLLGGAERLRIDGEVSDIDGSFAGMDFSLAARLDIPAAFGTDTGAYVTARAEYIDDPAFRAMQGGAGAGVNRRFSDTLDGEIGLAYRYSVTDDDLGRRYFSLISVPGTITWDRRDDPLDATSGFYVSADLEPFYDLSGGAFGARGWVDLRAYRAFADDFVIAGRALAGSVVGANAAEVPPDYLFFSGGGGTVRGFPYQSLGVDIGGGTIIGGRSFLGASGELRYSINDTFGLVGFADVGYVGADAFLGAGGGFQVGAGVGLRYDTGIGPVRLDVAMPVYGSGGDGVQFYVGIGQSF</sequence>
<organism evidence="6 7">
    <name type="scientific">Maritimibacter fusiformis</name>
    <dbReference type="NCBI Taxonomy" id="2603819"/>
    <lineage>
        <taxon>Bacteria</taxon>
        <taxon>Pseudomonadati</taxon>
        <taxon>Pseudomonadota</taxon>
        <taxon>Alphaproteobacteria</taxon>
        <taxon>Rhodobacterales</taxon>
        <taxon>Roseobacteraceae</taxon>
        <taxon>Maritimibacter</taxon>
    </lineage>
</organism>
<dbReference type="Pfam" id="PF01103">
    <property type="entry name" value="Omp85"/>
    <property type="match status" value="1"/>
</dbReference>
<proteinExistence type="predicted"/>
<dbReference type="InterPro" id="IPR039910">
    <property type="entry name" value="D15-like"/>
</dbReference>
<dbReference type="AlphaFoldDB" id="A0A5D0RHM5"/>
<evidence type="ECO:0000256" key="2">
    <source>
        <dbReference type="ARBA" id="ARBA00022452"/>
    </source>
</evidence>
<dbReference type="EMBL" id="VSIY01000009">
    <property type="protein sequence ID" value="TYB81120.1"/>
    <property type="molecule type" value="Genomic_DNA"/>
</dbReference>
<feature type="signal peptide" evidence="4">
    <location>
        <begin position="1"/>
        <end position="24"/>
    </location>
</feature>
<comment type="caution">
    <text evidence="6">The sequence shown here is derived from an EMBL/GenBank/DDBJ whole genome shotgun (WGS) entry which is preliminary data.</text>
</comment>
<dbReference type="Proteomes" id="UP000322080">
    <property type="component" value="Unassembled WGS sequence"/>
</dbReference>
<keyword evidence="4" id="KW-0732">Signal</keyword>
<comment type="subcellular location">
    <subcellularLocation>
        <location evidence="1">Membrane</location>
    </subcellularLocation>
</comment>
<feature type="chain" id="PRO_5023038429" evidence="4">
    <location>
        <begin position="25"/>
        <end position="598"/>
    </location>
</feature>
<dbReference type="PANTHER" id="PTHR12815:SF42">
    <property type="entry name" value="BACTERIAL SURFACE ANTIGEN (D15) DOMAIN-CONTAINING PROTEIN"/>
    <property type="match status" value="1"/>
</dbReference>
<reference evidence="6 7" key="1">
    <citation type="submission" date="2019-08" db="EMBL/GenBank/DDBJ databases">
        <title>Identification of a novel species of the genus Boseongicola.</title>
        <authorList>
            <person name="Zhang X.-Q."/>
        </authorList>
    </citation>
    <scope>NUCLEOTIDE SEQUENCE [LARGE SCALE GENOMIC DNA]</scope>
    <source>
        <strain evidence="6 7">HY14</strain>
    </source>
</reference>
<dbReference type="PANTHER" id="PTHR12815">
    <property type="entry name" value="SORTING AND ASSEMBLY MACHINERY SAMM50 PROTEIN FAMILY MEMBER"/>
    <property type="match status" value="1"/>
</dbReference>
<name>A0A5D0RHM5_9RHOB</name>
<evidence type="ECO:0000256" key="3">
    <source>
        <dbReference type="ARBA" id="ARBA00023136"/>
    </source>
</evidence>
<accession>A0A5D0RHM5</accession>
<protein>
    <submittedName>
        <fullName evidence="6">Outer membrane protein assembly factor</fullName>
    </submittedName>
</protein>
<gene>
    <name evidence="6" type="ORF">FVF75_11830</name>
</gene>
<keyword evidence="2" id="KW-1134">Transmembrane beta strand</keyword>
<evidence type="ECO:0000256" key="1">
    <source>
        <dbReference type="ARBA" id="ARBA00004370"/>
    </source>
</evidence>
<keyword evidence="3" id="KW-0472">Membrane</keyword>
<keyword evidence="7" id="KW-1185">Reference proteome</keyword>
<evidence type="ECO:0000256" key="4">
    <source>
        <dbReference type="SAM" id="SignalP"/>
    </source>
</evidence>
<dbReference type="GO" id="GO:0019867">
    <property type="term" value="C:outer membrane"/>
    <property type="evidence" value="ECO:0007669"/>
    <property type="project" value="InterPro"/>
</dbReference>
<dbReference type="Gene3D" id="2.40.160.50">
    <property type="entry name" value="membrane protein fhac: a member of the omp85/tpsb transporter family"/>
    <property type="match status" value="1"/>
</dbReference>
<feature type="domain" description="Bacterial surface antigen (D15)" evidence="5">
    <location>
        <begin position="303"/>
        <end position="598"/>
    </location>
</feature>
<dbReference type="InterPro" id="IPR000184">
    <property type="entry name" value="Bac_surfAg_D15"/>
</dbReference>
<evidence type="ECO:0000313" key="6">
    <source>
        <dbReference type="EMBL" id="TYB81120.1"/>
    </source>
</evidence>
<keyword evidence="2" id="KW-0812">Transmembrane</keyword>
<evidence type="ECO:0000313" key="7">
    <source>
        <dbReference type="Proteomes" id="UP000322080"/>
    </source>
</evidence>